<dbReference type="InterPro" id="IPR001375">
    <property type="entry name" value="Peptidase_S9_cat"/>
</dbReference>
<organism evidence="11 12">
    <name type="scientific">Zygotorulaspora mrakii</name>
    <name type="common">Zygosaccharomyces mrakii</name>
    <dbReference type="NCBI Taxonomy" id="42260"/>
    <lineage>
        <taxon>Eukaryota</taxon>
        <taxon>Fungi</taxon>
        <taxon>Dikarya</taxon>
        <taxon>Ascomycota</taxon>
        <taxon>Saccharomycotina</taxon>
        <taxon>Saccharomycetes</taxon>
        <taxon>Saccharomycetales</taxon>
        <taxon>Saccharomycetaceae</taxon>
        <taxon>Zygotorulaspora</taxon>
    </lineage>
</organism>
<dbReference type="InterPro" id="IPR050278">
    <property type="entry name" value="Serine_Prot_S9B/DPPIV"/>
</dbReference>
<accession>A0A7H9B6R0</accession>
<feature type="compositionally biased region" description="Basic residues" evidence="7">
    <location>
        <begin position="1"/>
        <end position="12"/>
    </location>
</feature>
<evidence type="ECO:0000256" key="8">
    <source>
        <dbReference type="SAM" id="Phobius"/>
    </source>
</evidence>
<feature type="domain" description="Peptidase S9 prolyl oligopeptidase catalytic" evidence="9">
    <location>
        <begin position="689"/>
        <end position="894"/>
    </location>
</feature>
<dbReference type="PANTHER" id="PTHR11731">
    <property type="entry name" value="PROTEASE FAMILY S9B,C DIPEPTIDYL-PEPTIDASE IV-RELATED"/>
    <property type="match status" value="1"/>
</dbReference>
<evidence type="ECO:0000259" key="10">
    <source>
        <dbReference type="Pfam" id="PF00930"/>
    </source>
</evidence>
<dbReference type="InterPro" id="IPR029058">
    <property type="entry name" value="AB_hydrolase_fold"/>
</dbReference>
<keyword evidence="8" id="KW-0812">Transmembrane</keyword>
<evidence type="ECO:0000256" key="5">
    <source>
        <dbReference type="ARBA" id="ARBA00022825"/>
    </source>
</evidence>
<name>A0A7H9B6R0_ZYGMR</name>
<dbReference type="GO" id="GO:0006508">
    <property type="term" value="P:proteolysis"/>
    <property type="evidence" value="ECO:0007669"/>
    <property type="project" value="UniProtKB-KW"/>
</dbReference>
<dbReference type="RefSeq" id="XP_037145741.1">
    <property type="nucleotide sequence ID" value="XM_037289846.1"/>
</dbReference>
<reference evidence="11 12" key="1">
    <citation type="submission" date="2020-07" db="EMBL/GenBank/DDBJ databases">
        <title>The yeast mating-type switching endonuclease HO is a domesticated member of an unorthodox homing genetic element family.</title>
        <authorList>
            <person name="Coughlan A.Y."/>
            <person name="Lombardi L."/>
            <person name="Braun-Galleani S."/>
            <person name="Martos A.R."/>
            <person name="Galeote V."/>
            <person name="Bigey F."/>
            <person name="Dequin S."/>
            <person name="Byrne K.P."/>
            <person name="Wolfe K.H."/>
        </authorList>
    </citation>
    <scope>NUCLEOTIDE SEQUENCE [LARGE SCALE GENOMIC DNA]</scope>
    <source>
        <strain evidence="11 12">NRRL Y-6702</strain>
    </source>
</reference>
<feature type="region of interest" description="Disordered" evidence="7">
    <location>
        <begin position="1"/>
        <end position="64"/>
    </location>
</feature>
<keyword evidence="4" id="KW-0378">Hydrolase</keyword>
<proteinExistence type="inferred from homology"/>
<dbReference type="GO" id="GO:0008239">
    <property type="term" value="F:dipeptidyl-peptidase activity"/>
    <property type="evidence" value="ECO:0007669"/>
    <property type="project" value="TreeGrafter"/>
</dbReference>
<evidence type="ECO:0000256" key="6">
    <source>
        <dbReference type="ARBA" id="ARBA00023180"/>
    </source>
</evidence>
<evidence type="ECO:0000256" key="1">
    <source>
        <dbReference type="ARBA" id="ARBA00006150"/>
    </source>
</evidence>
<evidence type="ECO:0000313" key="12">
    <source>
        <dbReference type="Proteomes" id="UP000509704"/>
    </source>
</evidence>
<dbReference type="Pfam" id="PF00930">
    <property type="entry name" value="DPPIV_N"/>
    <property type="match status" value="1"/>
</dbReference>
<keyword evidence="8" id="KW-0472">Membrane</keyword>
<feature type="compositionally biased region" description="Polar residues" evidence="7">
    <location>
        <begin position="18"/>
        <end position="30"/>
    </location>
</feature>
<feature type="transmembrane region" description="Helical" evidence="8">
    <location>
        <begin position="96"/>
        <end position="116"/>
    </location>
</feature>
<evidence type="ECO:0000256" key="7">
    <source>
        <dbReference type="SAM" id="MobiDB-lite"/>
    </source>
</evidence>
<dbReference type="AlphaFoldDB" id="A0A7H9B6R0"/>
<comment type="similarity">
    <text evidence="1">Belongs to the peptidase S9B family.</text>
</comment>
<keyword evidence="12" id="KW-1185">Reference proteome</keyword>
<dbReference type="KEGG" id="zmk:HG535_0F05280"/>
<dbReference type="GO" id="GO:0004177">
    <property type="term" value="F:aminopeptidase activity"/>
    <property type="evidence" value="ECO:0007669"/>
    <property type="project" value="UniProtKB-KW"/>
</dbReference>
<dbReference type="GO" id="GO:0008236">
    <property type="term" value="F:serine-type peptidase activity"/>
    <property type="evidence" value="ECO:0007669"/>
    <property type="project" value="UniProtKB-KW"/>
</dbReference>
<dbReference type="PANTHER" id="PTHR11731:SF160">
    <property type="entry name" value="DIPEPTIDYL AMINOPEPTIDASE A"/>
    <property type="match status" value="1"/>
</dbReference>
<evidence type="ECO:0000256" key="4">
    <source>
        <dbReference type="ARBA" id="ARBA00022801"/>
    </source>
</evidence>
<feature type="compositionally biased region" description="Low complexity" evidence="7">
    <location>
        <begin position="31"/>
        <end position="42"/>
    </location>
</feature>
<keyword evidence="6" id="KW-0325">Glycoprotein</keyword>
<sequence length="904" mass="104149">MSSTHSHKRKNSHLFLQRRNSSSADMTSYEMNNMYGNSNNDSNDTKNSNETELREQSSDDRTFARAQSEDIENQLLPSPSLNWQFKTHAQKFKKKGIVITFTIVSLVLLALFLIPISRLVRTPGKVNNNFSKRSFTIDQVLKGEFLYEEKDFHFIRPPSLLLSHDADPGLYLTVDNTGDGEFLVAKQLFSDSFSINLGKTSINYNDIEYIIKKVKVNYALDKMIIGINIKHEYRHSSKGLYFLKDLKTDTINPISPLSTGEPADISYVHFSPCYNFIYYVFENNLYVQNLHSGRPAMQITQDGSSDIFNGRPDWIYEEEIFSNEKAVWWAPDDSKLVFAKINDTEVLDYYIPKYTNEDNSASICKLKYPRPGTKNPKISLLMLDLQVGTVYALNLIDERNENDKPFKDLIIYDANWIDPNTFLFKIADRTSKKMLVKVYEKHPDFESLDTVRMLDATQYGGWIEKTRRILPIPPNVELGRRTYGYVDIETDASGFNHLFYYDTSKATEGKQITSGDWEVTGRGIVGYEYESDTIFFTANAIGQMSQHLYGVAFNLNGDSEIRTFQNPESKEDFYDYELSSSGNFALMRKLGPGVPFTAAGLLIDVFDANNIHDMHTITLIDNTTIEESLVKYDLPHKRYSSMVIEDNVRINYVEIRPAHLDVDRKYPVLVSVYGGPGSQTYTTKHSVFFEEAVSSGLNAIVLEIEPRGTGGKGWAFKKWATERIGYWEPRDITEVTKRYIAQNRNMIDEDHIAVWGWSYGGFSTLKTVEYDSGQVFKYAMAVAPVTNWSYYDSFYSERYIGDPIVNYKTYRDTAAVINVENFKKLERFLIIHGTADDNVHIRNTYEFIDKLNTLNIENYDMHIFPDSDHSIQFHNSQQIVFRKLYYWLQGAFNGHYKHLETAVK</sequence>
<keyword evidence="2" id="KW-0031">Aminopeptidase</keyword>
<dbReference type="Gene3D" id="2.140.10.30">
    <property type="entry name" value="Dipeptidylpeptidase IV, N-terminal domain"/>
    <property type="match status" value="1"/>
</dbReference>
<dbReference type="FunFam" id="3.40.50.1820:FF:000003">
    <property type="entry name" value="Dipeptidyl peptidase 4"/>
    <property type="match status" value="1"/>
</dbReference>
<dbReference type="Proteomes" id="UP000509704">
    <property type="component" value="Chromosome 6"/>
</dbReference>
<evidence type="ECO:0000256" key="3">
    <source>
        <dbReference type="ARBA" id="ARBA00022670"/>
    </source>
</evidence>
<keyword evidence="3" id="KW-0645">Protease</keyword>
<feature type="domain" description="Dipeptidylpeptidase IV N-terminal" evidence="10">
    <location>
        <begin position="220"/>
        <end position="595"/>
    </location>
</feature>
<feature type="compositionally biased region" description="Basic and acidic residues" evidence="7">
    <location>
        <begin position="43"/>
        <end position="63"/>
    </location>
</feature>
<evidence type="ECO:0000313" key="11">
    <source>
        <dbReference type="EMBL" id="QLG74016.1"/>
    </source>
</evidence>
<dbReference type="EMBL" id="CP058609">
    <property type="protein sequence ID" value="QLG74016.1"/>
    <property type="molecule type" value="Genomic_DNA"/>
</dbReference>
<protein>
    <recommendedName>
        <fullName evidence="13">Peptidase S9 prolyl oligopeptidase catalytic domain-containing protein</fullName>
    </recommendedName>
</protein>
<evidence type="ECO:0008006" key="13">
    <source>
        <dbReference type="Google" id="ProtNLM"/>
    </source>
</evidence>
<evidence type="ECO:0000259" key="9">
    <source>
        <dbReference type="Pfam" id="PF00326"/>
    </source>
</evidence>
<dbReference type="OrthoDB" id="16520at2759"/>
<dbReference type="GeneID" id="59237774"/>
<keyword evidence="5" id="KW-0720">Serine protease</keyword>
<evidence type="ECO:0000256" key="2">
    <source>
        <dbReference type="ARBA" id="ARBA00022438"/>
    </source>
</evidence>
<dbReference type="Gene3D" id="3.40.50.1820">
    <property type="entry name" value="alpha/beta hydrolase"/>
    <property type="match status" value="1"/>
</dbReference>
<gene>
    <name evidence="11" type="ORF">HG535_0F05280</name>
</gene>
<keyword evidence="8" id="KW-1133">Transmembrane helix</keyword>
<dbReference type="SUPFAM" id="SSF53474">
    <property type="entry name" value="alpha/beta-Hydrolases"/>
    <property type="match status" value="1"/>
</dbReference>
<dbReference type="GO" id="GO:0005886">
    <property type="term" value="C:plasma membrane"/>
    <property type="evidence" value="ECO:0007669"/>
    <property type="project" value="TreeGrafter"/>
</dbReference>
<dbReference type="SUPFAM" id="SSF82171">
    <property type="entry name" value="DPP6 N-terminal domain-like"/>
    <property type="match status" value="1"/>
</dbReference>
<dbReference type="Pfam" id="PF00326">
    <property type="entry name" value="Peptidase_S9"/>
    <property type="match status" value="1"/>
</dbReference>
<dbReference type="InterPro" id="IPR002469">
    <property type="entry name" value="Peptidase_S9B_N"/>
</dbReference>